<dbReference type="RefSeq" id="WP_092762665.1">
    <property type="nucleotide sequence ID" value="NZ_FNZQ01000003.1"/>
</dbReference>
<dbReference type="Gene3D" id="3.30.1330.10">
    <property type="entry name" value="PurM-like, N-terminal domain"/>
    <property type="match status" value="1"/>
</dbReference>
<name>A0A1H7MCU8_9RHOB</name>
<dbReference type="InterPro" id="IPR023753">
    <property type="entry name" value="FAD/NAD-binding_dom"/>
</dbReference>
<dbReference type="InterPro" id="IPR051169">
    <property type="entry name" value="NADH-Q_oxidoreductase"/>
</dbReference>
<dbReference type="GO" id="GO:0005524">
    <property type="term" value="F:ATP binding"/>
    <property type="evidence" value="ECO:0007669"/>
    <property type="project" value="UniProtKB-KW"/>
</dbReference>
<dbReference type="InterPro" id="IPR036188">
    <property type="entry name" value="FAD/NAD-bd_sf"/>
</dbReference>
<feature type="domain" description="FAD/NAD(P)-binding" evidence="12">
    <location>
        <begin position="10"/>
        <end position="304"/>
    </location>
</feature>
<dbReference type="PANTHER" id="PTHR42913:SF9">
    <property type="entry name" value="SLR1591 PROTEIN"/>
    <property type="match status" value="1"/>
</dbReference>
<dbReference type="GO" id="GO:0016301">
    <property type="term" value="F:kinase activity"/>
    <property type="evidence" value="ECO:0007669"/>
    <property type="project" value="UniProtKB-KW"/>
</dbReference>
<dbReference type="PRINTS" id="PR00411">
    <property type="entry name" value="PNDRDTASEI"/>
</dbReference>
<keyword evidence="5" id="KW-0418">Kinase</keyword>
<dbReference type="GO" id="GO:0019646">
    <property type="term" value="P:aerobic electron transport chain"/>
    <property type="evidence" value="ECO:0007669"/>
    <property type="project" value="TreeGrafter"/>
</dbReference>
<dbReference type="OrthoDB" id="9767928at2"/>
<evidence type="ECO:0000256" key="7">
    <source>
        <dbReference type="ARBA" id="ARBA00022840"/>
    </source>
</evidence>
<dbReference type="GO" id="GO:0003955">
    <property type="term" value="F:NAD(P)H dehydrogenase (quinone) activity"/>
    <property type="evidence" value="ECO:0007669"/>
    <property type="project" value="TreeGrafter"/>
</dbReference>
<dbReference type="SUPFAM" id="SSF55326">
    <property type="entry name" value="PurM N-terminal domain-like"/>
    <property type="match status" value="1"/>
</dbReference>
<reference evidence="13 14" key="1">
    <citation type="submission" date="2016-10" db="EMBL/GenBank/DDBJ databases">
        <authorList>
            <person name="de Groot N.N."/>
        </authorList>
    </citation>
    <scope>NUCLEOTIDE SEQUENCE [LARGE SCALE GENOMIC DNA]</scope>
    <source>
        <strain evidence="13 14">DSM 14858</strain>
    </source>
</reference>
<dbReference type="Gene3D" id="3.50.50.100">
    <property type="match status" value="1"/>
</dbReference>
<evidence type="ECO:0000313" key="13">
    <source>
        <dbReference type="EMBL" id="SEL08984.1"/>
    </source>
</evidence>
<dbReference type="NCBIfam" id="TIGR03169">
    <property type="entry name" value="Nterm_to_SelD"/>
    <property type="match status" value="1"/>
</dbReference>
<protein>
    <submittedName>
        <fullName evidence="13">Selenophosphate synthase</fullName>
    </submittedName>
</protein>
<dbReference type="STRING" id="188906.SAMN04488526_1882"/>
<keyword evidence="8" id="KW-0560">Oxidoreductase</keyword>
<comment type="cofactor">
    <cofactor evidence="1">
        <name>FAD</name>
        <dbReference type="ChEBI" id="CHEBI:57692"/>
    </cofactor>
</comment>
<dbReference type="Gene3D" id="3.90.650.10">
    <property type="entry name" value="PurM-like C-terminal domain"/>
    <property type="match status" value="1"/>
</dbReference>
<dbReference type="SUPFAM" id="SSF56042">
    <property type="entry name" value="PurM C-terminal domain-like"/>
    <property type="match status" value="1"/>
</dbReference>
<evidence type="ECO:0000256" key="5">
    <source>
        <dbReference type="ARBA" id="ARBA00022777"/>
    </source>
</evidence>
<evidence type="ECO:0000313" key="14">
    <source>
        <dbReference type="Proteomes" id="UP000199283"/>
    </source>
</evidence>
<proteinExistence type="predicted"/>
<dbReference type="Proteomes" id="UP000199283">
    <property type="component" value="Unassembled WGS sequence"/>
</dbReference>
<dbReference type="AlphaFoldDB" id="A0A1H7MCU8"/>
<keyword evidence="2" id="KW-0285">Flavoprotein</keyword>
<dbReference type="Pfam" id="PF07992">
    <property type="entry name" value="Pyr_redox_2"/>
    <property type="match status" value="1"/>
</dbReference>
<keyword evidence="14" id="KW-1185">Reference proteome</keyword>
<gene>
    <name evidence="13" type="ORF">SAMN04488526_1882</name>
</gene>
<dbReference type="CDD" id="cd02195">
    <property type="entry name" value="SelD"/>
    <property type="match status" value="1"/>
</dbReference>
<keyword evidence="4" id="KW-0547">Nucleotide-binding</keyword>
<keyword evidence="7" id="KW-0067">ATP-binding</keyword>
<dbReference type="InterPro" id="IPR004536">
    <property type="entry name" value="SPS/SelD"/>
</dbReference>
<dbReference type="NCBIfam" id="TIGR00476">
    <property type="entry name" value="selD"/>
    <property type="match status" value="1"/>
</dbReference>
<evidence type="ECO:0000259" key="12">
    <source>
        <dbReference type="Pfam" id="PF07992"/>
    </source>
</evidence>
<dbReference type="EMBL" id="FNZQ01000003">
    <property type="protein sequence ID" value="SEL08984.1"/>
    <property type="molecule type" value="Genomic_DNA"/>
</dbReference>
<sequence>MQIDIPLTRDLVLIGGGHAHALVMRRWGMKPLPGARLTVINPGPTAPYTGMLPGHVAGHYSRDDLDIDLVRLARFCGARLIDGAVDALDADARVMHIEGWGDLKYDVASLDVGITAEMPEIEGFADHGTGAKPLGQYANRWRAFLRAIEVGDTAPEVAVIGGGVAGVELSLAMAHALRNVSKRPVITVLEAADQTTGTGPKARARLMQAMDALGVTLRTGAQVERIAADHVALLDGSRIAAAFTVASAGARPHAWIADTGLPLENGFVRVTETLSVEGYDTLFAVGDCAHLTHAPRPKAGVFAVREAPILHDNLRAVLTGGKMRAFHPQKHYLKLISLGGKSALAERGGLTVSGPLLWRWKDHIDRSFMDKLTDLPAMPAPRLPAVRALGGDTAKPLCAGCGSKIAGDSLAQALTVLPPPARADVLSRPGDDAAVLAHGARKQVMTTDHLRAFTADPVTLTRIAAVHALGDIWAMGASPQAALSSVTLPRMSRTLQARTLAEVLRTASEVMRAAGADLVGGHSTMGSETVIGFSLTGLCDGDPIGHDGAQSGDALILTRPIGTGVILAAEMAGQARGTNVQAMLRRMGTPQGDAAAILSGAQAMTDVTGFGLAGHLLAICKASGVGAQIVLDAVPVYDGALDLSAAGHFSSLHADNLRGAPVTYHDPQDPKFALLHDPQTAGGLLAAVPANQADFLIERLCAAGHVAARIGRFTDDAPRIVCA</sequence>
<dbReference type="InterPro" id="IPR036921">
    <property type="entry name" value="PurM-like_N_sf"/>
</dbReference>
<keyword evidence="6" id="KW-0274">FAD</keyword>
<feature type="domain" description="PurM-like C-terminal" evidence="11">
    <location>
        <begin position="550"/>
        <end position="716"/>
    </location>
</feature>
<accession>A0A1H7MCU8</accession>
<dbReference type="InterPro" id="IPR036676">
    <property type="entry name" value="PurM-like_C_sf"/>
</dbReference>
<feature type="domain" description="PurM-like N-terminal" evidence="10">
    <location>
        <begin position="430"/>
        <end position="538"/>
    </location>
</feature>
<keyword evidence="9" id="KW-0711">Selenium</keyword>
<dbReference type="Pfam" id="PF00586">
    <property type="entry name" value="AIRS"/>
    <property type="match status" value="1"/>
</dbReference>
<dbReference type="InterPro" id="IPR016188">
    <property type="entry name" value="PurM-like_N"/>
</dbReference>
<organism evidence="13 14">
    <name type="scientific">Jannaschia helgolandensis</name>
    <dbReference type="NCBI Taxonomy" id="188906"/>
    <lineage>
        <taxon>Bacteria</taxon>
        <taxon>Pseudomonadati</taxon>
        <taxon>Pseudomonadota</taxon>
        <taxon>Alphaproteobacteria</taxon>
        <taxon>Rhodobacterales</taxon>
        <taxon>Roseobacteraceae</taxon>
        <taxon>Jannaschia</taxon>
    </lineage>
</organism>
<evidence type="ECO:0000259" key="11">
    <source>
        <dbReference type="Pfam" id="PF02769"/>
    </source>
</evidence>
<dbReference type="InterPro" id="IPR010918">
    <property type="entry name" value="PurM-like_C_dom"/>
</dbReference>
<dbReference type="PANTHER" id="PTHR42913">
    <property type="entry name" value="APOPTOSIS-INDUCING FACTOR 1"/>
    <property type="match status" value="1"/>
</dbReference>
<evidence type="ECO:0000259" key="10">
    <source>
        <dbReference type="Pfam" id="PF00586"/>
    </source>
</evidence>
<evidence type="ECO:0000256" key="3">
    <source>
        <dbReference type="ARBA" id="ARBA00022679"/>
    </source>
</evidence>
<evidence type="ECO:0000256" key="8">
    <source>
        <dbReference type="ARBA" id="ARBA00023002"/>
    </source>
</evidence>
<keyword evidence="3" id="KW-0808">Transferase</keyword>
<evidence type="ECO:0000256" key="6">
    <source>
        <dbReference type="ARBA" id="ARBA00022827"/>
    </source>
</evidence>
<evidence type="ECO:0000256" key="1">
    <source>
        <dbReference type="ARBA" id="ARBA00001974"/>
    </source>
</evidence>
<evidence type="ECO:0000256" key="2">
    <source>
        <dbReference type="ARBA" id="ARBA00022630"/>
    </source>
</evidence>
<dbReference type="Pfam" id="PF02769">
    <property type="entry name" value="AIRS_C"/>
    <property type="match status" value="1"/>
</dbReference>
<evidence type="ECO:0000256" key="9">
    <source>
        <dbReference type="ARBA" id="ARBA00023266"/>
    </source>
</evidence>
<dbReference type="SUPFAM" id="SSF51905">
    <property type="entry name" value="FAD/NAD(P)-binding domain"/>
    <property type="match status" value="2"/>
</dbReference>
<dbReference type="InterPro" id="IPR017584">
    <property type="entry name" value="Pyridine_nucleo_diS_OxRdtase_N"/>
</dbReference>
<evidence type="ECO:0000256" key="4">
    <source>
        <dbReference type="ARBA" id="ARBA00022741"/>
    </source>
</evidence>